<dbReference type="Gene3D" id="2.130.10.10">
    <property type="entry name" value="YVTN repeat-like/Quinoprotein amine dehydrogenase"/>
    <property type="match status" value="1"/>
</dbReference>
<sequence length="477" mass="55193">MQNESQNRENYPIIDQQNNQSLYPIERHPILTDDEKYYIEKQIFLSILRKEMSSNCIRPPSLQELSTLSYGVRKIFEQNYLNNNNNNNYFNNLNSDPINTGSMARILTFFSKYLDHRSPVDCARIWKLVQGKKEDTERSSEFQSSAFPEALLAIKYHRNSTVCVNKRKIAAYKKNEISLASIDSKNKEVLNVPDTSLVIPYIDSFAALTPDGKIYIIKDNDEQKLNYELFFNAEKPLSDFRISQTISPFAAALTNESKNIIFGQETSFKEYRFADKVTQFQISSTKLCFSTKSSFYVLDNDRIAVSFEYAKNMNDFKIFRNDNIVISYGDNFYDLFDLRTPEKIFFNSSKSNDKIFDCQISPINNLFSFSQQKYCSIYDLRNPVQKFSSFIPTQNNSLHYKVKWIGDDRLIATADDEGFCSIIDICSNSPYALRSYSLTSGRIMDLNTTDDTIIITQPFSISIIQMNSRPLLISSFM</sequence>
<proteinExistence type="predicted"/>
<evidence type="ECO:0000313" key="2">
    <source>
        <dbReference type="Proteomes" id="UP001470230"/>
    </source>
</evidence>
<dbReference type="EMBL" id="JAPFFF010000005">
    <property type="protein sequence ID" value="KAK8889451.1"/>
    <property type="molecule type" value="Genomic_DNA"/>
</dbReference>
<dbReference type="Proteomes" id="UP001470230">
    <property type="component" value="Unassembled WGS sequence"/>
</dbReference>
<organism evidence="1 2">
    <name type="scientific">Tritrichomonas musculus</name>
    <dbReference type="NCBI Taxonomy" id="1915356"/>
    <lineage>
        <taxon>Eukaryota</taxon>
        <taxon>Metamonada</taxon>
        <taxon>Parabasalia</taxon>
        <taxon>Tritrichomonadida</taxon>
        <taxon>Tritrichomonadidae</taxon>
        <taxon>Tritrichomonas</taxon>
    </lineage>
</organism>
<dbReference type="InterPro" id="IPR036322">
    <property type="entry name" value="WD40_repeat_dom_sf"/>
</dbReference>
<comment type="caution">
    <text evidence="1">The sequence shown here is derived from an EMBL/GenBank/DDBJ whole genome shotgun (WGS) entry which is preliminary data.</text>
</comment>
<reference evidence="1 2" key="1">
    <citation type="submission" date="2024-04" db="EMBL/GenBank/DDBJ databases">
        <title>Tritrichomonas musculus Genome.</title>
        <authorList>
            <person name="Alves-Ferreira E."/>
            <person name="Grigg M."/>
            <person name="Lorenzi H."/>
            <person name="Galac M."/>
        </authorList>
    </citation>
    <scope>NUCLEOTIDE SEQUENCE [LARGE SCALE GENOMIC DNA]</scope>
    <source>
        <strain evidence="1 2">EAF2021</strain>
    </source>
</reference>
<accession>A0ABR2KEB5</accession>
<evidence type="ECO:0008006" key="3">
    <source>
        <dbReference type="Google" id="ProtNLM"/>
    </source>
</evidence>
<dbReference type="SUPFAM" id="SSF50978">
    <property type="entry name" value="WD40 repeat-like"/>
    <property type="match status" value="1"/>
</dbReference>
<protein>
    <recommendedName>
        <fullName evidence="3">LisH domain-containing protein</fullName>
    </recommendedName>
</protein>
<gene>
    <name evidence="1" type="ORF">M9Y10_034198</name>
</gene>
<dbReference type="InterPro" id="IPR015943">
    <property type="entry name" value="WD40/YVTN_repeat-like_dom_sf"/>
</dbReference>
<name>A0ABR2KEB5_9EUKA</name>
<evidence type="ECO:0000313" key="1">
    <source>
        <dbReference type="EMBL" id="KAK8889451.1"/>
    </source>
</evidence>
<keyword evidence="2" id="KW-1185">Reference proteome</keyword>